<dbReference type="HOGENOM" id="CLU_3172230_0_0_6"/>
<sequence length="47" mass="5202">MSSERAAIERAIAVLSEVDEGVVGFSYRIFGLCLVTFLPRPFGRNIN</sequence>
<proteinExistence type="predicted"/>
<organism evidence="1 2">
    <name type="scientific">Pseudomonas putida ND6</name>
    <dbReference type="NCBI Taxonomy" id="231023"/>
    <lineage>
        <taxon>Bacteria</taxon>
        <taxon>Pseudomonadati</taxon>
        <taxon>Pseudomonadota</taxon>
        <taxon>Gammaproteobacteria</taxon>
        <taxon>Pseudomonadales</taxon>
        <taxon>Pseudomonadaceae</taxon>
        <taxon>Pseudomonas</taxon>
    </lineage>
</organism>
<protein>
    <submittedName>
        <fullName evidence="1">Uncharacterized protein</fullName>
    </submittedName>
</protein>
<accession>I3UQR6</accession>
<name>I3UQR6_PSEPU</name>
<dbReference type="Proteomes" id="UP000005268">
    <property type="component" value="Chromosome"/>
</dbReference>
<reference evidence="1 2" key="1">
    <citation type="journal article" date="2012" name="J. Bacteriol.">
        <title>Complete Genome Sequence of the Naphthalene-Degrading Pseudomonas putida Strain ND6.</title>
        <authorList>
            <person name="Li S."/>
            <person name="Zhao H."/>
            <person name="Li Y."/>
            <person name="Niu S."/>
            <person name="Cai B."/>
        </authorList>
    </citation>
    <scope>NUCLEOTIDE SEQUENCE [LARGE SCALE GENOMIC DNA]</scope>
    <source>
        <strain evidence="1 2">ND6</strain>
    </source>
</reference>
<evidence type="ECO:0000313" key="2">
    <source>
        <dbReference type="Proteomes" id="UP000005268"/>
    </source>
</evidence>
<dbReference type="KEGG" id="ppi:YSA_01967"/>
<evidence type="ECO:0000313" key="1">
    <source>
        <dbReference type="EMBL" id="AFK67837.1"/>
    </source>
</evidence>
<dbReference type="EMBL" id="CP003588">
    <property type="protein sequence ID" value="AFK67837.1"/>
    <property type="molecule type" value="Genomic_DNA"/>
</dbReference>
<gene>
    <name evidence="1" type="ORF">YSA_01967</name>
</gene>
<dbReference type="AlphaFoldDB" id="I3UQR6"/>